<evidence type="ECO:0000256" key="2">
    <source>
        <dbReference type="ARBA" id="ARBA00022763"/>
    </source>
</evidence>
<dbReference type="InterPro" id="IPR000085">
    <property type="entry name" value="RuvA"/>
</dbReference>
<comment type="function">
    <text evidence="6">The RuvA-RuvB-RuvC complex processes Holliday junction (HJ) DNA during genetic recombination and DNA repair, while the RuvA-RuvB complex plays an important role in the rescue of blocked DNA replication forks via replication fork reversal (RFR). RuvA specifically binds to HJ cruciform DNA, conferring on it an open structure. The RuvB hexamer acts as an ATP-dependent pump, pulling dsDNA into and through the RuvAB complex. HJ branch migration allows RuvC to scan DNA until it finds its consensus sequence, where it cleaves and resolves the cruciform DNA.</text>
</comment>
<dbReference type="Gene3D" id="1.10.150.20">
    <property type="entry name" value="5' to 3' exonuclease, C-terminal subdomain"/>
    <property type="match status" value="1"/>
</dbReference>
<dbReference type="Gene3D" id="2.40.50.140">
    <property type="entry name" value="Nucleic acid-binding proteins"/>
    <property type="match status" value="1"/>
</dbReference>
<dbReference type="SUPFAM" id="SSF50249">
    <property type="entry name" value="Nucleic acid-binding proteins"/>
    <property type="match status" value="1"/>
</dbReference>
<keyword evidence="3 6" id="KW-0238">DNA-binding</keyword>
<dbReference type="eggNOG" id="COG0632">
    <property type="taxonomic scope" value="Bacteria"/>
</dbReference>
<feature type="region of interest" description="Domain III" evidence="6">
    <location>
        <begin position="155"/>
        <end position="207"/>
    </location>
</feature>
<keyword evidence="8" id="KW-0347">Helicase</keyword>
<dbReference type="AlphaFoldDB" id="E0RWL2"/>
<reference evidence="8 9" key="1">
    <citation type="journal article" date="2010" name="PLoS ONE">
        <title>The glycobiome of the rumen bacterium Butyrivibrio proteoclasticus B316(T) highlights adaptation to a polysaccharide-rich environment.</title>
        <authorList>
            <person name="Kelly W.J."/>
            <person name="Leahy S.C."/>
            <person name="Altermann E."/>
            <person name="Yeoman C.J."/>
            <person name="Dunne J.C."/>
            <person name="Kong Z."/>
            <person name="Pacheco D.M."/>
            <person name="Li D."/>
            <person name="Noel S.J."/>
            <person name="Moon C.D."/>
            <person name="Cookson A.L."/>
            <person name="Attwood G.T."/>
        </authorList>
    </citation>
    <scope>NUCLEOTIDE SEQUENCE [LARGE SCALE GENOMIC DNA]</scope>
    <source>
        <strain evidence="9">ATCC 51982 / DSM 14932 / B316</strain>
    </source>
</reference>
<dbReference type="InterPro" id="IPR012340">
    <property type="entry name" value="NA-bd_OB-fold"/>
</dbReference>
<dbReference type="GO" id="GO:0009379">
    <property type="term" value="C:Holliday junction helicase complex"/>
    <property type="evidence" value="ECO:0007669"/>
    <property type="project" value="InterPro"/>
</dbReference>
<dbReference type="Pfam" id="PF14520">
    <property type="entry name" value="HHH_5"/>
    <property type="match status" value="1"/>
</dbReference>
<dbReference type="InterPro" id="IPR011114">
    <property type="entry name" value="RuvA_C"/>
</dbReference>
<dbReference type="Pfam" id="PF07499">
    <property type="entry name" value="RuvA_C"/>
    <property type="match status" value="1"/>
</dbReference>
<dbReference type="NCBIfam" id="TIGR00084">
    <property type="entry name" value="ruvA"/>
    <property type="match status" value="1"/>
</dbReference>
<dbReference type="Pfam" id="PF01330">
    <property type="entry name" value="RuvA_N"/>
    <property type="match status" value="1"/>
</dbReference>
<keyword evidence="2 6" id="KW-0227">DNA damage</keyword>
<dbReference type="Gene3D" id="1.10.8.10">
    <property type="entry name" value="DNA helicase RuvA subunit, C-terminal domain"/>
    <property type="match status" value="1"/>
</dbReference>
<dbReference type="EMBL" id="CP001810">
    <property type="protein sequence ID" value="ADL34386.1"/>
    <property type="molecule type" value="Genomic_DNA"/>
</dbReference>
<dbReference type="InterPro" id="IPR003583">
    <property type="entry name" value="Hlx-hairpin-Hlx_DNA-bd_motif"/>
</dbReference>
<dbReference type="GO" id="GO:0006310">
    <property type="term" value="P:DNA recombination"/>
    <property type="evidence" value="ECO:0007669"/>
    <property type="project" value="UniProtKB-UniRule"/>
</dbReference>
<dbReference type="InterPro" id="IPR013849">
    <property type="entry name" value="DNA_helicase_Holl-junc_RuvA_I"/>
</dbReference>
<keyword evidence="8" id="KW-0547">Nucleotide-binding</keyword>
<sequence length="207" mass="21999">MIAYVNGILENLEDGNAVIDVNGIGYNVNISGSTMDRMPGIGEMVKLYTYTNVKEDAFTLFGFLSRDELNLFKLLITVNGIGPKGGLAILSVMTPDDLRFAILAGDSKSLSKAPGIGKKTAERITLELRDKLKLSEDELLGGTSASAADIGSMDGDNSARDEAVAALVALGYNSSDAMKAVRKVLASSKEAGEDTEILLKLALKEMF</sequence>
<dbReference type="KEGG" id="bpb:bpr_I1649"/>
<dbReference type="GO" id="GO:0000400">
    <property type="term" value="F:four-way junction DNA binding"/>
    <property type="evidence" value="ECO:0007669"/>
    <property type="project" value="UniProtKB-UniRule"/>
</dbReference>
<dbReference type="GO" id="GO:0005524">
    <property type="term" value="F:ATP binding"/>
    <property type="evidence" value="ECO:0007669"/>
    <property type="project" value="InterPro"/>
</dbReference>
<dbReference type="GO" id="GO:0009378">
    <property type="term" value="F:four-way junction helicase activity"/>
    <property type="evidence" value="ECO:0007669"/>
    <property type="project" value="InterPro"/>
</dbReference>
<comment type="domain">
    <text evidence="6">Has three domains with a flexible linker between the domains II and III and assumes an 'L' shape. Domain III is highly mobile and contacts RuvB.</text>
</comment>
<dbReference type="SMART" id="SM00278">
    <property type="entry name" value="HhH1"/>
    <property type="match status" value="2"/>
</dbReference>
<evidence type="ECO:0000313" key="9">
    <source>
        <dbReference type="Proteomes" id="UP000001299"/>
    </source>
</evidence>
<feature type="region of interest" description="Domain I" evidence="6">
    <location>
        <begin position="1"/>
        <end position="64"/>
    </location>
</feature>
<dbReference type="GO" id="GO:0005737">
    <property type="term" value="C:cytoplasm"/>
    <property type="evidence" value="ECO:0007669"/>
    <property type="project" value="UniProtKB-SubCell"/>
</dbReference>
<keyword evidence="4 6" id="KW-0233">DNA recombination</keyword>
<dbReference type="CDD" id="cd14332">
    <property type="entry name" value="UBA_RuvA_C"/>
    <property type="match status" value="1"/>
</dbReference>
<keyword evidence="8" id="KW-0067">ATP-binding</keyword>
<dbReference type="STRING" id="515622.bpr_I1649"/>
<evidence type="ECO:0000256" key="4">
    <source>
        <dbReference type="ARBA" id="ARBA00023172"/>
    </source>
</evidence>
<dbReference type="InterPro" id="IPR010994">
    <property type="entry name" value="RuvA_2-like"/>
</dbReference>
<evidence type="ECO:0000259" key="7">
    <source>
        <dbReference type="SMART" id="SM00278"/>
    </source>
</evidence>
<evidence type="ECO:0000256" key="6">
    <source>
        <dbReference type="HAMAP-Rule" id="MF_00031"/>
    </source>
</evidence>
<keyword evidence="9" id="KW-1185">Reference proteome</keyword>
<evidence type="ECO:0000256" key="5">
    <source>
        <dbReference type="ARBA" id="ARBA00023204"/>
    </source>
</evidence>
<evidence type="ECO:0000256" key="1">
    <source>
        <dbReference type="ARBA" id="ARBA00022490"/>
    </source>
</evidence>
<gene>
    <name evidence="6 8" type="primary">ruvA</name>
    <name evidence="8" type="ordered locus">bpr_I1649</name>
</gene>
<dbReference type="Proteomes" id="UP000001299">
    <property type="component" value="Chromosome 1"/>
</dbReference>
<proteinExistence type="inferred from homology"/>
<organism evidence="8 9">
    <name type="scientific">Butyrivibrio proteoclasticus (strain ATCC 51982 / DSM 14932 / B316)</name>
    <name type="common">Clostridium proteoclasticum</name>
    <dbReference type="NCBI Taxonomy" id="515622"/>
    <lineage>
        <taxon>Bacteria</taxon>
        <taxon>Bacillati</taxon>
        <taxon>Bacillota</taxon>
        <taxon>Clostridia</taxon>
        <taxon>Lachnospirales</taxon>
        <taxon>Lachnospiraceae</taxon>
        <taxon>Butyrivibrio</taxon>
    </lineage>
</organism>
<name>E0RWL2_BUTPB</name>
<dbReference type="GO" id="GO:0016787">
    <property type="term" value="F:hydrolase activity"/>
    <property type="evidence" value="ECO:0007669"/>
    <property type="project" value="UniProtKB-KW"/>
</dbReference>
<keyword evidence="8" id="KW-0378">Hydrolase</keyword>
<dbReference type="SUPFAM" id="SSF46929">
    <property type="entry name" value="DNA helicase RuvA subunit, C-terminal domain"/>
    <property type="match status" value="1"/>
</dbReference>
<comment type="subunit">
    <text evidence="6">Homotetramer. Forms an RuvA(8)-RuvB(12)-Holliday junction (HJ) complex. HJ DNA is sandwiched between 2 RuvA tetramers; dsDNA enters through RuvA and exits via RuvB. An RuvB hexamer assembles on each DNA strand where it exits the tetramer. Each RuvB hexamer is contacted by two RuvA subunits (via domain III) on 2 adjacent RuvB subunits; this complex drives branch migration. In the full resolvosome a probable DNA-RuvA(4)-RuvB(12)-RuvC(2) complex forms which resolves the HJ.</text>
</comment>
<feature type="domain" description="Helix-hairpin-helix DNA-binding motif class 1" evidence="7">
    <location>
        <begin position="108"/>
        <end position="127"/>
    </location>
</feature>
<dbReference type="HAMAP" id="MF_00031">
    <property type="entry name" value="DNA_HJ_migration_RuvA"/>
    <property type="match status" value="1"/>
</dbReference>
<comment type="subcellular location">
    <subcellularLocation>
        <location evidence="6">Cytoplasm</location>
    </subcellularLocation>
</comment>
<dbReference type="RefSeq" id="WP_013281040.1">
    <property type="nucleotide sequence ID" value="NC_014387.1"/>
</dbReference>
<evidence type="ECO:0000313" key="8">
    <source>
        <dbReference type="EMBL" id="ADL34386.1"/>
    </source>
</evidence>
<evidence type="ECO:0000256" key="3">
    <source>
        <dbReference type="ARBA" id="ARBA00023125"/>
    </source>
</evidence>
<comment type="similarity">
    <text evidence="6">Belongs to the RuvA family.</text>
</comment>
<comment type="caution">
    <text evidence="6">Lacks conserved residue(s) required for the propagation of feature annotation.</text>
</comment>
<feature type="domain" description="Helix-hairpin-helix DNA-binding motif class 1" evidence="7">
    <location>
        <begin position="73"/>
        <end position="92"/>
    </location>
</feature>
<keyword evidence="5 6" id="KW-0234">DNA repair</keyword>
<protein>
    <recommendedName>
        <fullName evidence="6">Holliday junction branch migration complex subunit RuvA</fullName>
    </recommendedName>
</protein>
<dbReference type="InterPro" id="IPR036267">
    <property type="entry name" value="RuvA_C_sf"/>
</dbReference>
<keyword evidence="1 6" id="KW-0963">Cytoplasm</keyword>
<dbReference type="HOGENOM" id="CLU_087936_3_0_9"/>
<dbReference type="SUPFAM" id="SSF47781">
    <property type="entry name" value="RuvA domain 2-like"/>
    <property type="match status" value="1"/>
</dbReference>
<dbReference type="GO" id="GO:0048476">
    <property type="term" value="C:Holliday junction resolvase complex"/>
    <property type="evidence" value="ECO:0007669"/>
    <property type="project" value="UniProtKB-UniRule"/>
</dbReference>
<dbReference type="GO" id="GO:0006281">
    <property type="term" value="P:DNA repair"/>
    <property type="evidence" value="ECO:0007669"/>
    <property type="project" value="UniProtKB-UniRule"/>
</dbReference>
<accession>E0RWL2</accession>